<evidence type="ECO:0000313" key="2">
    <source>
        <dbReference type="EMBL" id="RGC13913.1"/>
    </source>
</evidence>
<proteinExistence type="predicted"/>
<dbReference type="OrthoDB" id="3065453at2"/>
<accession>A0A3E2VSR7</accession>
<organism evidence="2 3">
    <name type="scientific">Clostridium innocuum</name>
    <dbReference type="NCBI Taxonomy" id="1522"/>
    <lineage>
        <taxon>Bacteria</taxon>
        <taxon>Bacillati</taxon>
        <taxon>Bacillota</taxon>
        <taxon>Clostridia</taxon>
        <taxon>Eubacteriales</taxon>
        <taxon>Clostridiaceae</taxon>
        <taxon>Clostridium</taxon>
    </lineage>
</organism>
<reference evidence="2 3" key="1">
    <citation type="submission" date="2018-08" db="EMBL/GenBank/DDBJ databases">
        <title>A genome reference for cultivated species of the human gut microbiota.</title>
        <authorList>
            <person name="Zou Y."/>
            <person name="Xue W."/>
            <person name="Luo G."/>
        </authorList>
    </citation>
    <scope>NUCLEOTIDE SEQUENCE [LARGE SCALE GENOMIC DNA]</scope>
    <source>
        <strain evidence="2 3">OF01-2LB</strain>
    </source>
</reference>
<evidence type="ECO:0000313" key="3">
    <source>
        <dbReference type="Proteomes" id="UP000260025"/>
    </source>
</evidence>
<dbReference type="AlphaFoldDB" id="A0A3E2VSR7"/>
<keyword evidence="1" id="KW-0472">Membrane</keyword>
<evidence type="ECO:0000256" key="1">
    <source>
        <dbReference type="SAM" id="Phobius"/>
    </source>
</evidence>
<name>A0A3E2VSR7_CLOIN</name>
<protein>
    <submittedName>
        <fullName evidence="2">Uncharacterized protein</fullName>
    </submittedName>
</protein>
<dbReference type="EMBL" id="QVEV01000026">
    <property type="protein sequence ID" value="RGC13913.1"/>
    <property type="molecule type" value="Genomic_DNA"/>
</dbReference>
<gene>
    <name evidence="2" type="ORF">DXA38_15580</name>
</gene>
<feature type="transmembrane region" description="Helical" evidence="1">
    <location>
        <begin position="61"/>
        <end position="83"/>
    </location>
</feature>
<dbReference type="Proteomes" id="UP000260025">
    <property type="component" value="Unassembled WGS sequence"/>
</dbReference>
<comment type="caution">
    <text evidence="2">The sequence shown here is derived from an EMBL/GenBank/DDBJ whole genome shotgun (WGS) entry which is preliminary data.</text>
</comment>
<keyword evidence="1" id="KW-0812">Transmembrane</keyword>
<keyword evidence="1" id="KW-1133">Transmembrane helix</keyword>
<dbReference type="RefSeq" id="WP_117443970.1">
    <property type="nucleotide sequence ID" value="NZ_JAJFEN010000006.1"/>
</dbReference>
<feature type="transmembrane region" description="Helical" evidence="1">
    <location>
        <begin position="33"/>
        <end position="55"/>
    </location>
</feature>
<sequence>METLLEIVMEIVMEGTLYTVGNKKVSLWIRIPLILVLLLFFGFLITGCFLSGISIMKEEGFFMGMVMLGISFLMLAALIKLIIDHRKKRR</sequence>